<evidence type="ECO:0000256" key="5">
    <source>
        <dbReference type="ARBA" id="ARBA00023136"/>
    </source>
</evidence>
<dbReference type="Gene3D" id="3.30.565.10">
    <property type="entry name" value="Histidine kinase-like ATPase, C-terminal domain"/>
    <property type="match status" value="1"/>
</dbReference>
<dbReference type="InterPro" id="IPR003594">
    <property type="entry name" value="HATPase_dom"/>
</dbReference>
<dbReference type="InterPro" id="IPR029095">
    <property type="entry name" value="NarX-like_N"/>
</dbReference>
<organism evidence="9 10">
    <name type="scientific">Candidatus Muproteobacteria bacterium RBG_16_64_10</name>
    <dbReference type="NCBI Taxonomy" id="1817757"/>
    <lineage>
        <taxon>Bacteria</taxon>
        <taxon>Pseudomonadati</taxon>
        <taxon>Pseudomonadota</taxon>
        <taxon>Candidatus Muproteobacteria</taxon>
    </lineage>
</organism>
<dbReference type="Gene3D" id="1.20.120.160">
    <property type="entry name" value="HPT domain"/>
    <property type="match status" value="1"/>
</dbReference>
<reference evidence="9 10" key="1">
    <citation type="journal article" date="2016" name="Nat. Commun.">
        <title>Thousands of microbial genomes shed light on interconnected biogeochemical processes in an aquifer system.</title>
        <authorList>
            <person name="Anantharaman K."/>
            <person name="Brown C.T."/>
            <person name="Hug L.A."/>
            <person name="Sharon I."/>
            <person name="Castelle C.J."/>
            <person name="Probst A.J."/>
            <person name="Thomas B.C."/>
            <person name="Singh A."/>
            <person name="Wilkins M.J."/>
            <person name="Karaoz U."/>
            <person name="Brodie E.L."/>
            <person name="Williams K.H."/>
            <person name="Hubbard S.S."/>
            <person name="Banfield J.F."/>
        </authorList>
    </citation>
    <scope>NUCLEOTIDE SEQUENCE [LARGE SCALE GENOMIC DNA]</scope>
</reference>
<feature type="domain" description="HPt" evidence="8">
    <location>
        <begin position="362"/>
        <end position="473"/>
    </location>
</feature>
<dbReference type="GO" id="GO:0004672">
    <property type="term" value="F:protein kinase activity"/>
    <property type="evidence" value="ECO:0007669"/>
    <property type="project" value="UniProtKB-ARBA"/>
</dbReference>
<dbReference type="PANTHER" id="PTHR43395">
    <property type="entry name" value="SENSOR HISTIDINE KINASE CHEA"/>
    <property type="match status" value="1"/>
</dbReference>
<proteinExistence type="predicted"/>
<dbReference type="Pfam" id="PF13675">
    <property type="entry name" value="PilJ"/>
    <property type="match status" value="1"/>
</dbReference>
<dbReference type="PROSITE" id="PS50894">
    <property type="entry name" value="HPT"/>
    <property type="match status" value="1"/>
</dbReference>
<dbReference type="SMART" id="SM00387">
    <property type="entry name" value="HATPase_c"/>
    <property type="match status" value="1"/>
</dbReference>
<dbReference type="GO" id="GO:0016020">
    <property type="term" value="C:membrane"/>
    <property type="evidence" value="ECO:0007669"/>
    <property type="project" value="UniProtKB-SubCell"/>
</dbReference>
<dbReference type="GO" id="GO:0000160">
    <property type="term" value="P:phosphorelay signal transduction system"/>
    <property type="evidence" value="ECO:0007669"/>
    <property type="project" value="UniProtKB-KW"/>
</dbReference>
<keyword evidence="5 7" id="KW-0472">Membrane</keyword>
<dbReference type="InterPro" id="IPR036641">
    <property type="entry name" value="HPT_dom_sf"/>
</dbReference>
<dbReference type="InterPro" id="IPR008207">
    <property type="entry name" value="Sig_transdc_His_kin_Hpt_dom"/>
</dbReference>
<evidence type="ECO:0000313" key="9">
    <source>
        <dbReference type="EMBL" id="OGI38408.1"/>
    </source>
</evidence>
<dbReference type="Pfam" id="PF01627">
    <property type="entry name" value="Hpt"/>
    <property type="match status" value="1"/>
</dbReference>
<gene>
    <name evidence="9" type="ORF">A2V91_01935</name>
</gene>
<dbReference type="PANTHER" id="PTHR43395:SF10">
    <property type="entry name" value="CHEMOTAXIS PROTEIN CHEA"/>
    <property type="match status" value="1"/>
</dbReference>
<evidence type="ECO:0000256" key="1">
    <source>
        <dbReference type="ARBA" id="ARBA00004141"/>
    </source>
</evidence>
<dbReference type="Proteomes" id="UP000179334">
    <property type="component" value="Unassembled WGS sequence"/>
</dbReference>
<protein>
    <recommendedName>
        <fullName evidence="8">HPt domain-containing protein</fullName>
    </recommendedName>
</protein>
<keyword evidence="2 7" id="KW-0812">Transmembrane</keyword>
<sequence>MIAIALFLVLDLGVLIFNVRISRQFESDTVQINAGGEMRMYSQQLTKALLTLQSETAAELPNQTSMAQISESVQAFRNALLRLKIALHQAGADRAADTPEKQDDADPETWQRLQKVENYWKPMDEVVVPLLATQAPAPEDVEIAATKFIGRNIRLMQLADDLTQHLESTAIARATTLRQIQVIAILLALLNFIFIVVKFVRRLRESDRAAETARAEVTQILDTVHEGLFLVTRDGRVGGQHSAALESLFGRPLRPGEDFRELLRALVTPAAFETAKQYIELLFNDRIKASLMEQLNPLRKVEVTASGRSAYLDFEFEQVREDGKVSALLVTVFDVSEHVRLARALASAEQRTKTEVDLLLGILGQEPRLLTAFVTAAAEQLVRINADLQAVRSDARAYAELTERLLRALHGIKGEAATLKLETVAREVHACEDGLVQLRGRDNLSGEDFIPVAVAVNAIGEQVARVKSVLTRMRQFAGQDEPTAANAFAPMLRQIEGLAQRVAADLNKRVRLEASVPDLAALPRGFDRFFQEAVPQLVRNAVVHGIESVDERLRAGKPAEGTVQVEVKPHGDGALSLMVRDDGRGICVPTLRRRLVEGGHKRTEDVERMNDQEIVATLFQTGISTADQISEHAGRGVGLNLVSDLATGIGARLRIASTPGAFTEFTVSMGA</sequence>
<comment type="caution">
    <text evidence="9">The sequence shown here is derived from an EMBL/GenBank/DDBJ whole genome shotgun (WGS) entry which is preliminary data.</text>
</comment>
<dbReference type="Gene3D" id="3.30.450.20">
    <property type="entry name" value="PAS domain"/>
    <property type="match status" value="1"/>
</dbReference>
<dbReference type="EMBL" id="MFSR01000075">
    <property type="protein sequence ID" value="OGI38408.1"/>
    <property type="molecule type" value="Genomic_DNA"/>
</dbReference>
<evidence type="ECO:0000256" key="4">
    <source>
        <dbReference type="ARBA" id="ARBA00023012"/>
    </source>
</evidence>
<name>A0A1F6SZQ0_9PROT</name>
<keyword evidence="3 7" id="KW-1133">Transmembrane helix</keyword>
<dbReference type="AlphaFoldDB" id="A0A1F6SZQ0"/>
<comment type="subcellular location">
    <subcellularLocation>
        <location evidence="1">Membrane</location>
        <topology evidence="1">Multi-pass membrane protein</topology>
    </subcellularLocation>
</comment>
<evidence type="ECO:0000256" key="7">
    <source>
        <dbReference type="SAM" id="Phobius"/>
    </source>
</evidence>
<evidence type="ECO:0000259" key="8">
    <source>
        <dbReference type="PROSITE" id="PS50894"/>
    </source>
</evidence>
<evidence type="ECO:0000256" key="6">
    <source>
        <dbReference type="PROSITE-ProRule" id="PRU00110"/>
    </source>
</evidence>
<evidence type="ECO:0000313" key="10">
    <source>
        <dbReference type="Proteomes" id="UP000179334"/>
    </source>
</evidence>
<dbReference type="SUPFAM" id="SSF55874">
    <property type="entry name" value="ATPase domain of HSP90 chaperone/DNA topoisomerase II/histidine kinase"/>
    <property type="match status" value="1"/>
</dbReference>
<feature type="transmembrane region" description="Helical" evidence="7">
    <location>
        <begin position="180"/>
        <end position="200"/>
    </location>
</feature>
<keyword evidence="6" id="KW-0597">Phosphoprotein</keyword>
<evidence type="ECO:0000256" key="2">
    <source>
        <dbReference type="ARBA" id="ARBA00022692"/>
    </source>
</evidence>
<keyword evidence="4" id="KW-0902">Two-component regulatory system</keyword>
<accession>A0A1F6SZQ0</accession>
<dbReference type="Pfam" id="PF02518">
    <property type="entry name" value="HATPase_c"/>
    <property type="match status" value="1"/>
</dbReference>
<dbReference type="SUPFAM" id="SSF47226">
    <property type="entry name" value="Histidine-containing phosphotransfer domain, HPT domain"/>
    <property type="match status" value="1"/>
</dbReference>
<dbReference type="InterPro" id="IPR051315">
    <property type="entry name" value="Bact_Chemotaxis_CheA"/>
</dbReference>
<evidence type="ECO:0000256" key="3">
    <source>
        <dbReference type="ARBA" id="ARBA00022989"/>
    </source>
</evidence>
<feature type="modified residue" description="Phosphohistidine" evidence="6">
    <location>
        <position position="410"/>
    </location>
</feature>
<dbReference type="InterPro" id="IPR036890">
    <property type="entry name" value="HATPase_C_sf"/>
</dbReference>